<protein>
    <submittedName>
        <fullName evidence="6">Aminotransferase class I/II-fold pyridoxal phosphate-dependent enzyme</fullName>
    </submittedName>
</protein>
<dbReference type="InterPro" id="IPR015424">
    <property type="entry name" value="PyrdxlP-dep_Trfase"/>
</dbReference>
<keyword evidence="7" id="KW-1185">Reference proteome</keyword>
<gene>
    <name evidence="6" type="ORF">GH975_08650</name>
</gene>
<evidence type="ECO:0000256" key="4">
    <source>
        <dbReference type="PIRSR" id="PIRSR000390-2"/>
    </source>
</evidence>
<keyword evidence="1 4" id="KW-0663">Pyridoxal phosphate</keyword>
<comment type="similarity">
    <text evidence="2 5">Belongs to the DegT/DnrJ/EryC1 family.</text>
</comment>
<evidence type="ECO:0000256" key="5">
    <source>
        <dbReference type="RuleBase" id="RU004508"/>
    </source>
</evidence>
<dbReference type="Proteomes" id="UP000388235">
    <property type="component" value="Chromosome"/>
</dbReference>
<evidence type="ECO:0000256" key="3">
    <source>
        <dbReference type="PIRSR" id="PIRSR000390-1"/>
    </source>
</evidence>
<evidence type="ECO:0000313" key="6">
    <source>
        <dbReference type="EMBL" id="QGG80635.1"/>
    </source>
</evidence>
<name>A0A5Q2QHX9_9GAMM</name>
<keyword evidence="6" id="KW-0808">Transferase</keyword>
<organism evidence="6 7">
    <name type="scientific">Litorivicinus lipolyticus</name>
    <dbReference type="NCBI Taxonomy" id="418701"/>
    <lineage>
        <taxon>Bacteria</taxon>
        <taxon>Pseudomonadati</taxon>
        <taxon>Pseudomonadota</taxon>
        <taxon>Gammaproteobacteria</taxon>
        <taxon>Oceanospirillales</taxon>
        <taxon>Litorivicinaceae</taxon>
        <taxon>Litorivicinus</taxon>
    </lineage>
</organism>
<dbReference type="SUPFAM" id="SSF53383">
    <property type="entry name" value="PLP-dependent transferases"/>
    <property type="match status" value="1"/>
</dbReference>
<dbReference type="EMBL" id="CP045871">
    <property type="protein sequence ID" value="QGG80635.1"/>
    <property type="molecule type" value="Genomic_DNA"/>
</dbReference>
<dbReference type="OrthoDB" id="9804264at2"/>
<evidence type="ECO:0000256" key="2">
    <source>
        <dbReference type="ARBA" id="ARBA00037999"/>
    </source>
</evidence>
<dbReference type="GO" id="GO:0008483">
    <property type="term" value="F:transaminase activity"/>
    <property type="evidence" value="ECO:0007669"/>
    <property type="project" value="UniProtKB-KW"/>
</dbReference>
<evidence type="ECO:0000256" key="1">
    <source>
        <dbReference type="ARBA" id="ARBA00022898"/>
    </source>
</evidence>
<reference evidence="6 7" key="1">
    <citation type="submission" date="2019-11" db="EMBL/GenBank/DDBJ databases">
        <authorList>
            <person name="Khan S.A."/>
            <person name="Jeon C.O."/>
            <person name="Chun B.H."/>
        </authorList>
    </citation>
    <scope>NUCLEOTIDE SEQUENCE [LARGE SCALE GENOMIC DNA]</scope>
    <source>
        <strain evidence="6 7">IMCC 1097</strain>
    </source>
</reference>
<proteinExistence type="inferred from homology"/>
<feature type="active site" description="Proton acceptor" evidence="3">
    <location>
        <position position="189"/>
    </location>
</feature>
<dbReference type="Pfam" id="PF01041">
    <property type="entry name" value="DegT_DnrJ_EryC1"/>
    <property type="match status" value="1"/>
</dbReference>
<evidence type="ECO:0000313" key="7">
    <source>
        <dbReference type="Proteomes" id="UP000388235"/>
    </source>
</evidence>
<dbReference type="InterPro" id="IPR015422">
    <property type="entry name" value="PyrdxlP-dep_Trfase_small"/>
</dbReference>
<dbReference type="RefSeq" id="WP_153714139.1">
    <property type="nucleotide sequence ID" value="NZ_CP045871.1"/>
</dbReference>
<dbReference type="InterPro" id="IPR015421">
    <property type="entry name" value="PyrdxlP-dep_Trfase_major"/>
</dbReference>
<dbReference type="GO" id="GO:0000271">
    <property type="term" value="P:polysaccharide biosynthetic process"/>
    <property type="evidence" value="ECO:0007669"/>
    <property type="project" value="TreeGrafter"/>
</dbReference>
<keyword evidence="6" id="KW-0032">Aminotransferase</keyword>
<accession>A0A5Q2QHX9</accession>
<dbReference type="AlphaFoldDB" id="A0A5Q2QHX9"/>
<dbReference type="PANTHER" id="PTHR30244:SF36">
    <property type="entry name" value="3-OXO-GLUCOSE-6-PHOSPHATE:GLUTAMATE AMINOTRANSFERASE"/>
    <property type="match status" value="1"/>
</dbReference>
<dbReference type="Gene3D" id="3.90.1150.10">
    <property type="entry name" value="Aspartate Aminotransferase, domain 1"/>
    <property type="match status" value="1"/>
</dbReference>
<dbReference type="PIRSF" id="PIRSF000390">
    <property type="entry name" value="PLP_StrS"/>
    <property type="match status" value="1"/>
</dbReference>
<dbReference type="KEGG" id="llp:GH975_08650"/>
<dbReference type="InterPro" id="IPR000653">
    <property type="entry name" value="DegT/StrS_aminotransferase"/>
</dbReference>
<dbReference type="CDD" id="cd00616">
    <property type="entry name" value="AHBA_syn"/>
    <property type="match status" value="1"/>
</dbReference>
<feature type="modified residue" description="N6-(pyridoxal phosphate)lysine" evidence="4">
    <location>
        <position position="189"/>
    </location>
</feature>
<dbReference type="GO" id="GO:0030170">
    <property type="term" value="F:pyridoxal phosphate binding"/>
    <property type="evidence" value="ECO:0007669"/>
    <property type="project" value="TreeGrafter"/>
</dbReference>
<sequence>MIPFLALDKINYQYSTELKEAVGRVIDSGWYLRGSETEKFEERFASYIGTDYCVGVANGLDALTLTLKAWMEMGKIEAGDEVLVPANTYIASILAISSAGLKPVLVEPDWFTFNITADAVTQSITPRVRVILMVHLYGRLADFDDIVSFANAHGLLILEDSAQAHGATRGKARAGSIGDAAAFSFYPGKNLGALGDAGCVTTNDEELRDVIAALGNYGSYKKYEHVYKGVNSRLDEIQAAMLSVKLKYLDEELRRRREIAKLYCERIRNRELLLPLKKSEMQGSLTFHAFHLFVVRCKNRSEFIHFLEENDIAPLIHYPIAPHKQAAYEEFNFDNYPVTEKMHREVVSLPISPVMSDSDVDHIIDVCNQYRSNN</sequence>
<dbReference type="PANTHER" id="PTHR30244">
    <property type="entry name" value="TRANSAMINASE"/>
    <property type="match status" value="1"/>
</dbReference>
<dbReference type="Gene3D" id="3.40.640.10">
    <property type="entry name" value="Type I PLP-dependent aspartate aminotransferase-like (Major domain)"/>
    <property type="match status" value="1"/>
</dbReference>